<accession>A0AA46THA2</accession>
<feature type="region of interest" description="Disordered" evidence="1">
    <location>
        <begin position="95"/>
        <end position="118"/>
    </location>
</feature>
<name>A0AA46THA2_9ACTN</name>
<dbReference type="Pfam" id="PF14019">
    <property type="entry name" value="DUF4235"/>
    <property type="match status" value="1"/>
</dbReference>
<reference evidence="2" key="1">
    <citation type="submission" date="2022-01" db="EMBL/GenBank/DDBJ databases">
        <title>Nocardioidaceae gen. sp. A5X3R13.</title>
        <authorList>
            <person name="Lopez Marin M.A."/>
            <person name="Uhlik O."/>
        </authorList>
    </citation>
    <scope>NUCLEOTIDE SEQUENCE</scope>
    <source>
        <strain evidence="2">A5X3R13</strain>
    </source>
</reference>
<organism evidence="2 3">
    <name type="scientific">Solicola gregarius</name>
    <dbReference type="NCBI Taxonomy" id="2908642"/>
    <lineage>
        <taxon>Bacteria</taxon>
        <taxon>Bacillati</taxon>
        <taxon>Actinomycetota</taxon>
        <taxon>Actinomycetes</taxon>
        <taxon>Propionibacteriales</taxon>
        <taxon>Nocardioidaceae</taxon>
        <taxon>Solicola</taxon>
    </lineage>
</organism>
<dbReference type="Proteomes" id="UP001164390">
    <property type="component" value="Chromosome"/>
</dbReference>
<sequence>MSKSADKKSKKQSMARKRTWKLFDKGSTILAGVVASQLSSMTWRAATGKKPPTSPKDPEVRLAEAVTWAALAGATIELSKILISRKAVDYWVRSTGELPPGVKPNKASNPTEGQTPAT</sequence>
<dbReference type="EMBL" id="CP094970">
    <property type="protein sequence ID" value="UYM05260.1"/>
    <property type="molecule type" value="Genomic_DNA"/>
</dbReference>
<evidence type="ECO:0000313" key="2">
    <source>
        <dbReference type="EMBL" id="UYM05260.1"/>
    </source>
</evidence>
<feature type="compositionally biased region" description="Polar residues" evidence="1">
    <location>
        <begin position="106"/>
        <end position="118"/>
    </location>
</feature>
<evidence type="ECO:0000256" key="1">
    <source>
        <dbReference type="SAM" id="MobiDB-lite"/>
    </source>
</evidence>
<evidence type="ECO:0000313" key="3">
    <source>
        <dbReference type="Proteomes" id="UP001164390"/>
    </source>
</evidence>
<protein>
    <submittedName>
        <fullName evidence="2">DUF4235 domain-containing protein</fullName>
    </submittedName>
</protein>
<dbReference type="KEGG" id="sgrg:L0C25_22555"/>
<gene>
    <name evidence="2" type="ORF">L0C25_22555</name>
</gene>
<keyword evidence="3" id="KW-1185">Reference proteome</keyword>
<dbReference type="AlphaFoldDB" id="A0AA46THA2"/>
<proteinExistence type="predicted"/>
<dbReference type="RefSeq" id="WP_271634060.1">
    <property type="nucleotide sequence ID" value="NZ_CP094970.1"/>
</dbReference>
<dbReference type="InterPro" id="IPR025329">
    <property type="entry name" value="DUF4235"/>
</dbReference>